<evidence type="ECO:0000313" key="2">
    <source>
        <dbReference type="Proteomes" id="UP000050421"/>
    </source>
</evidence>
<name>A0A0N8KEW8_9BACT</name>
<dbReference type="AlphaFoldDB" id="A0A0N8KEW8"/>
<accession>A0A0N8KEW8</accession>
<dbReference type="PATRIC" id="fig|1305737.6.peg.3698"/>
<gene>
    <name evidence="1" type="ORF">HLUCCX10_14750</name>
</gene>
<dbReference type="Proteomes" id="UP000050421">
    <property type="component" value="Unassembled WGS sequence"/>
</dbReference>
<evidence type="ECO:0000313" key="1">
    <source>
        <dbReference type="EMBL" id="KPQ12498.1"/>
    </source>
</evidence>
<comment type="caution">
    <text evidence="1">The sequence shown here is derived from an EMBL/GenBank/DDBJ whole genome shotgun (WGS) entry which is preliminary data.</text>
</comment>
<sequence>MGRFEKFFSQYYPKINPEWDSWSLNYQSSEQLKRINQVLHNDSQRQQLIEFLEKRSRSFAIPFLSKKIDDRLNLGYKKSISLVYVIGETENKECFRRVEYLTVSVSILEHRLCVFGQDLKSSVLKKPLKYIL</sequence>
<organism evidence="1 2">
    <name type="scientific">Algoriphagus marincola HL-49</name>
    <dbReference type="NCBI Taxonomy" id="1305737"/>
    <lineage>
        <taxon>Bacteria</taxon>
        <taxon>Pseudomonadati</taxon>
        <taxon>Bacteroidota</taxon>
        <taxon>Cytophagia</taxon>
        <taxon>Cytophagales</taxon>
        <taxon>Cyclobacteriaceae</taxon>
        <taxon>Algoriphagus</taxon>
    </lineage>
</organism>
<dbReference type="STRING" id="1305737.GCA_000526355_03035"/>
<protein>
    <submittedName>
        <fullName evidence="1">Uncharacterized protein</fullName>
    </submittedName>
</protein>
<dbReference type="EMBL" id="LJXT01000114">
    <property type="protein sequence ID" value="KPQ12498.1"/>
    <property type="molecule type" value="Genomic_DNA"/>
</dbReference>
<reference evidence="1 2" key="1">
    <citation type="submission" date="2015-09" db="EMBL/GenBank/DDBJ databases">
        <title>Identification and resolution of microdiversity through metagenomic sequencing of parallel consortia.</title>
        <authorList>
            <person name="Nelson W.C."/>
            <person name="Romine M.F."/>
            <person name="Lindemann S.R."/>
        </authorList>
    </citation>
    <scope>NUCLEOTIDE SEQUENCE [LARGE SCALE GENOMIC DNA]</scope>
    <source>
        <strain evidence="1">HL-49</strain>
    </source>
</reference>
<proteinExistence type="predicted"/>